<dbReference type="EMBL" id="BPLR01012614">
    <property type="protein sequence ID" value="GIY55203.1"/>
    <property type="molecule type" value="Genomic_DNA"/>
</dbReference>
<evidence type="ECO:0000313" key="1">
    <source>
        <dbReference type="EMBL" id="GIY55203.1"/>
    </source>
</evidence>
<reference evidence="1 2" key="1">
    <citation type="submission" date="2021-06" db="EMBL/GenBank/DDBJ databases">
        <title>Caerostris extrusa draft genome.</title>
        <authorList>
            <person name="Kono N."/>
            <person name="Arakawa K."/>
        </authorList>
    </citation>
    <scope>NUCLEOTIDE SEQUENCE [LARGE SCALE GENOMIC DNA]</scope>
</reference>
<protein>
    <submittedName>
        <fullName evidence="1">Uncharacterized protein</fullName>
    </submittedName>
</protein>
<evidence type="ECO:0000313" key="2">
    <source>
        <dbReference type="Proteomes" id="UP001054945"/>
    </source>
</evidence>
<gene>
    <name evidence="1" type="ORF">CEXT_441191</name>
</gene>
<sequence>MKCGRSRQETGDTFLFPNCSLAVPTALAFGMTDHCYLETDLSSFTPTAPTNFKLNKFQYHFSSGQGQKLRNFFLVNWCFAFGWKV</sequence>
<accession>A0AAV4UBP0</accession>
<name>A0AAV4UBP0_CAEEX</name>
<proteinExistence type="predicted"/>
<keyword evidence="2" id="KW-1185">Reference proteome</keyword>
<comment type="caution">
    <text evidence="1">The sequence shown here is derived from an EMBL/GenBank/DDBJ whole genome shotgun (WGS) entry which is preliminary data.</text>
</comment>
<dbReference type="AlphaFoldDB" id="A0AAV4UBP0"/>
<dbReference type="Proteomes" id="UP001054945">
    <property type="component" value="Unassembled WGS sequence"/>
</dbReference>
<organism evidence="1 2">
    <name type="scientific">Caerostris extrusa</name>
    <name type="common">Bark spider</name>
    <name type="synonym">Caerostris bankana</name>
    <dbReference type="NCBI Taxonomy" id="172846"/>
    <lineage>
        <taxon>Eukaryota</taxon>
        <taxon>Metazoa</taxon>
        <taxon>Ecdysozoa</taxon>
        <taxon>Arthropoda</taxon>
        <taxon>Chelicerata</taxon>
        <taxon>Arachnida</taxon>
        <taxon>Araneae</taxon>
        <taxon>Araneomorphae</taxon>
        <taxon>Entelegynae</taxon>
        <taxon>Araneoidea</taxon>
        <taxon>Araneidae</taxon>
        <taxon>Caerostris</taxon>
    </lineage>
</organism>